<dbReference type="EMBL" id="OL539442">
    <property type="protein sequence ID" value="UGO52004.1"/>
    <property type="molecule type" value="Genomic_DNA"/>
</dbReference>
<accession>A0AC61TNY6</accession>
<gene>
    <name evidence="1" type="ORF">ULLIRAPTOR_12</name>
</gene>
<dbReference type="Proteomes" id="UP000827379">
    <property type="component" value="Segment"/>
</dbReference>
<name>A0AC61TNY6_9CAUD</name>
<reference evidence="1" key="1">
    <citation type="submission" date="2021-10" db="EMBL/GenBank/DDBJ databases">
        <authorList>
            <person name="Ayers H.X."/>
            <person name="Arens D.A."/>
            <person name="Thompson D.W."/>
            <person name="Stewart J."/>
            <person name="Casjens S.R."/>
            <person name="Grose J.H."/>
        </authorList>
    </citation>
    <scope>NUCLEOTIDE SEQUENCE</scope>
</reference>
<keyword evidence="2" id="KW-1185">Reference proteome</keyword>
<protein>
    <submittedName>
        <fullName evidence="1">Uncharacterized protein</fullName>
    </submittedName>
</protein>
<proteinExistence type="predicted"/>
<evidence type="ECO:0000313" key="1">
    <source>
        <dbReference type="EMBL" id="UGO52004.1"/>
    </source>
</evidence>
<sequence length="196" mass="21851">MINIMENKQIVKTGNKEADAIVDEIVKLDAEIAGAYPHPDLFIITEKRRELKDKYFKIVCAGVVKDYSISKHKVMTGNPRLDSLAKEVIHLRDFLNVESHKILSEESISVLRSIIATKEKIYSVEAEKWDSEQGKRREYADTCAAIAASIRMVGLKDEHLSALKLLAGGSVRLAMGKLDACKGYVIMDEPGVDYGL</sequence>
<organism evidence="1 2">
    <name type="scientific">Serratia phage vB_SmaS_Ulliraptor</name>
    <dbReference type="NCBI Taxonomy" id="2902694"/>
    <lineage>
        <taxon>Viruses</taxon>
        <taxon>Duplodnaviria</taxon>
        <taxon>Heunggongvirae</taxon>
        <taxon>Uroviricota</taxon>
        <taxon>Caudoviricetes</taxon>
        <taxon>Bonzeevirus</taxon>
        <taxon>Bonzeevirus ulliraptor</taxon>
    </lineage>
</organism>
<evidence type="ECO:0000313" key="2">
    <source>
        <dbReference type="Proteomes" id="UP000827379"/>
    </source>
</evidence>